<evidence type="ECO:0000256" key="2">
    <source>
        <dbReference type="ARBA" id="ARBA00023445"/>
    </source>
</evidence>
<comment type="similarity">
    <text evidence="2">Belongs to the NAD(P)-dependent epimerase/dehydratase family. Dihydroflavonol-4-reductase subfamily.</text>
</comment>
<comment type="caution">
    <text evidence="4">The sequence shown here is derived from an EMBL/GenBank/DDBJ whole genome shotgun (WGS) entry which is preliminary data.</text>
</comment>
<dbReference type="RefSeq" id="WP_142842071.1">
    <property type="nucleotide sequence ID" value="NZ_JAPZAA010000009.1"/>
</dbReference>
<dbReference type="GO" id="GO:0016616">
    <property type="term" value="F:oxidoreductase activity, acting on the CH-OH group of donors, NAD or NADP as acceptor"/>
    <property type="evidence" value="ECO:0007669"/>
    <property type="project" value="TreeGrafter"/>
</dbReference>
<feature type="domain" description="NAD-dependent epimerase/dehydratase" evidence="3">
    <location>
        <begin position="5"/>
        <end position="241"/>
    </location>
</feature>
<dbReference type="OrthoDB" id="9778052at2"/>
<gene>
    <name evidence="4" type="ORF">EXN68_17480</name>
</gene>
<proteinExistence type="inferred from homology"/>
<dbReference type="PANTHER" id="PTHR10366:SF564">
    <property type="entry name" value="STEROL-4-ALPHA-CARBOXYLATE 3-DEHYDROGENASE, DECARBOXYLATING"/>
    <property type="match status" value="1"/>
</dbReference>
<dbReference type="PANTHER" id="PTHR10366">
    <property type="entry name" value="NAD DEPENDENT EPIMERASE/DEHYDRATASE"/>
    <property type="match status" value="1"/>
</dbReference>
<dbReference type="InterPro" id="IPR001509">
    <property type="entry name" value="Epimerase_deHydtase"/>
</dbReference>
<accession>A0A546XER3</accession>
<dbReference type="InterPro" id="IPR050425">
    <property type="entry name" value="NAD(P)_dehydrat-like"/>
</dbReference>
<reference evidence="4 5" key="1">
    <citation type="journal article" date="2019" name="Appl. Microbiol. Biotechnol.">
        <title>Differential efficiency of wild type rhizogenic strains for rol gene transformation of plants.</title>
        <authorList>
            <person name="Desmet S."/>
            <person name="De Keyser E."/>
            <person name="Van Vaerenbergh J."/>
            <person name="Baeyen S."/>
            <person name="Van Huylenbroeck J."/>
            <person name="Geelen D."/>
            <person name="Dhooghe E."/>
        </authorList>
    </citation>
    <scope>NUCLEOTIDE SEQUENCE [LARGE SCALE GENOMIC DNA]</scope>
    <source>
        <strain evidence="4 5">GBBC3284</strain>
    </source>
</reference>
<organism evidence="4 5">
    <name type="scientific">Rhizobium rhizogenes</name>
    <name type="common">Agrobacterium rhizogenes</name>
    <dbReference type="NCBI Taxonomy" id="359"/>
    <lineage>
        <taxon>Bacteria</taxon>
        <taxon>Pseudomonadati</taxon>
        <taxon>Pseudomonadota</taxon>
        <taxon>Alphaproteobacteria</taxon>
        <taxon>Hyphomicrobiales</taxon>
        <taxon>Rhizobiaceae</taxon>
        <taxon>Rhizobium/Agrobacterium group</taxon>
        <taxon>Rhizobium</taxon>
    </lineage>
</organism>
<dbReference type="SUPFAM" id="SSF51735">
    <property type="entry name" value="NAD(P)-binding Rossmann-fold domains"/>
    <property type="match status" value="1"/>
</dbReference>
<protein>
    <submittedName>
        <fullName evidence="4">NAD-dependent epimerase/dehydratase family protein</fullName>
    </submittedName>
</protein>
<dbReference type="Proteomes" id="UP000315434">
    <property type="component" value="Unassembled WGS sequence"/>
</dbReference>
<sequence length="339" mass="36411">MSETVLVTGGTGYVGGWCIAELLKRGYRVRTTVRSLGKESQIRAAVAREVEADANLTVHAADLLNDTGWDDAMAGCDYVLHVASPLTGAASGDRYGLVAPARDGTLRVLKAATKAGVKRVVMTSAAATARQPLSRDVVSDETMWADPDDPQFDAYRVSKILAEKAAWEFVTAQDGAIEFTTIMPGAIFGPILSAETTGSVDIIGGLLKGQPKVLPKLGFWITDVRDLADIHIRAMTSPQAKNERFIATGDFLWMGDIAAALRHGLGRQATNVPTKSLPVLLTKLLIPFNSQLRTIAPLVGRRFRLSTDKIRKVLGYTPRPAADTIIDCARSLLDVRAAA</sequence>
<evidence type="ECO:0000313" key="4">
    <source>
        <dbReference type="EMBL" id="TRA99252.1"/>
    </source>
</evidence>
<keyword evidence="1" id="KW-0560">Oxidoreductase</keyword>
<dbReference type="Gene3D" id="3.40.50.720">
    <property type="entry name" value="NAD(P)-binding Rossmann-like Domain"/>
    <property type="match status" value="1"/>
</dbReference>
<dbReference type="AlphaFoldDB" id="A0A546XER3"/>
<dbReference type="InterPro" id="IPR036291">
    <property type="entry name" value="NAD(P)-bd_dom_sf"/>
</dbReference>
<dbReference type="FunFam" id="3.40.50.720:FF:000336">
    <property type="entry name" value="Aldehyde reductase"/>
    <property type="match status" value="1"/>
</dbReference>
<evidence type="ECO:0000256" key="1">
    <source>
        <dbReference type="ARBA" id="ARBA00023002"/>
    </source>
</evidence>
<evidence type="ECO:0000259" key="3">
    <source>
        <dbReference type="Pfam" id="PF01370"/>
    </source>
</evidence>
<dbReference type="EMBL" id="SGNY01000005">
    <property type="protein sequence ID" value="TRA99252.1"/>
    <property type="molecule type" value="Genomic_DNA"/>
</dbReference>
<evidence type="ECO:0000313" key="5">
    <source>
        <dbReference type="Proteomes" id="UP000315434"/>
    </source>
</evidence>
<dbReference type="Pfam" id="PF01370">
    <property type="entry name" value="Epimerase"/>
    <property type="match status" value="1"/>
</dbReference>
<name>A0A546XER3_RHIRH</name>